<dbReference type="Proteomes" id="UP000828390">
    <property type="component" value="Unassembled WGS sequence"/>
</dbReference>
<comment type="caution">
    <text evidence="1">The sequence shown here is derived from an EMBL/GenBank/DDBJ whole genome shotgun (WGS) entry which is preliminary data.</text>
</comment>
<reference evidence="1" key="1">
    <citation type="journal article" date="2019" name="bioRxiv">
        <title>The Genome of the Zebra Mussel, Dreissena polymorpha: A Resource for Invasive Species Research.</title>
        <authorList>
            <person name="McCartney M.A."/>
            <person name="Auch B."/>
            <person name="Kono T."/>
            <person name="Mallez S."/>
            <person name="Zhang Y."/>
            <person name="Obille A."/>
            <person name="Becker A."/>
            <person name="Abrahante J.E."/>
            <person name="Garbe J."/>
            <person name="Badalamenti J.P."/>
            <person name="Herman A."/>
            <person name="Mangelson H."/>
            <person name="Liachko I."/>
            <person name="Sullivan S."/>
            <person name="Sone E.D."/>
            <person name="Koren S."/>
            <person name="Silverstein K.A.T."/>
            <person name="Beckman K.B."/>
            <person name="Gohl D.M."/>
        </authorList>
    </citation>
    <scope>NUCLEOTIDE SEQUENCE</scope>
    <source>
        <strain evidence="1">Duluth1</strain>
        <tissue evidence="1">Whole animal</tissue>
    </source>
</reference>
<name>A0A9D4RA03_DREPO</name>
<accession>A0A9D4RA03</accession>
<evidence type="ECO:0000313" key="2">
    <source>
        <dbReference type="Proteomes" id="UP000828390"/>
    </source>
</evidence>
<dbReference type="EMBL" id="JAIWYP010000002">
    <property type="protein sequence ID" value="KAH3860624.1"/>
    <property type="molecule type" value="Genomic_DNA"/>
</dbReference>
<keyword evidence="2" id="KW-1185">Reference proteome</keyword>
<sequence length="72" mass="8176">MGPQQPSICSIYLHFVLKVCVRTQRINQLTDDLALLYGRHPGADHVAMATENRVDPVEVHLKNKVIFICVDF</sequence>
<protein>
    <submittedName>
        <fullName evidence="1">Uncharacterized protein</fullName>
    </submittedName>
</protein>
<dbReference type="AlphaFoldDB" id="A0A9D4RA03"/>
<evidence type="ECO:0000313" key="1">
    <source>
        <dbReference type="EMBL" id="KAH3860624.1"/>
    </source>
</evidence>
<reference evidence="1" key="2">
    <citation type="submission" date="2020-11" db="EMBL/GenBank/DDBJ databases">
        <authorList>
            <person name="McCartney M.A."/>
            <person name="Auch B."/>
            <person name="Kono T."/>
            <person name="Mallez S."/>
            <person name="Becker A."/>
            <person name="Gohl D.M."/>
            <person name="Silverstein K.A.T."/>
            <person name="Koren S."/>
            <person name="Bechman K.B."/>
            <person name="Herman A."/>
            <person name="Abrahante J.E."/>
            <person name="Garbe J."/>
        </authorList>
    </citation>
    <scope>NUCLEOTIDE SEQUENCE</scope>
    <source>
        <strain evidence="1">Duluth1</strain>
        <tissue evidence="1">Whole animal</tissue>
    </source>
</reference>
<organism evidence="1 2">
    <name type="scientific">Dreissena polymorpha</name>
    <name type="common">Zebra mussel</name>
    <name type="synonym">Mytilus polymorpha</name>
    <dbReference type="NCBI Taxonomy" id="45954"/>
    <lineage>
        <taxon>Eukaryota</taxon>
        <taxon>Metazoa</taxon>
        <taxon>Spiralia</taxon>
        <taxon>Lophotrochozoa</taxon>
        <taxon>Mollusca</taxon>
        <taxon>Bivalvia</taxon>
        <taxon>Autobranchia</taxon>
        <taxon>Heteroconchia</taxon>
        <taxon>Euheterodonta</taxon>
        <taxon>Imparidentia</taxon>
        <taxon>Neoheterodontei</taxon>
        <taxon>Myida</taxon>
        <taxon>Dreissenoidea</taxon>
        <taxon>Dreissenidae</taxon>
        <taxon>Dreissena</taxon>
    </lineage>
</organism>
<proteinExistence type="predicted"/>
<gene>
    <name evidence="1" type="ORF">DPMN_023534</name>
</gene>